<reference evidence="1" key="1">
    <citation type="journal article" date="2021" name="J. Hered.">
        <title>Genome Assembly of Salicaceae Populus deltoides (Eastern Cottonwood) I-69 Based on Nanopore Sequencing and Hi-C Technologies.</title>
        <authorList>
            <person name="Bai S."/>
            <person name="Wu H."/>
            <person name="Zhang J."/>
            <person name="Pan Z."/>
            <person name="Zhao W."/>
            <person name="Li Z."/>
            <person name="Tong C."/>
        </authorList>
    </citation>
    <scope>NUCLEOTIDE SEQUENCE</scope>
    <source>
        <tissue evidence="1">Leaf</tissue>
    </source>
</reference>
<organism evidence="1 2">
    <name type="scientific">Populus deltoides</name>
    <name type="common">Eastern poplar</name>
    <name type="synonym">Eastern cottonwood</name>
    <dbReference type="NCBI Taxonomy" id="3696"/>
    <lineage>
        <taxon>Eukaryota</taxon>
        <taxon>Viridiplantae</taxon>
        <taxon>Streptophyta</taxon>
        <taxon>Embryophyta</taxon>
        <taxon>Tracheophyta</taxon>
        <taxon>Spermatophyta</taxon>
        <taxon>Magnoliopsida</taxon>
        <taxon>eudicotyledons</taxon>
        <taxon>Gunneridae</taxon>
        <taxon>Pentapetalae</taxon>
        <taxon>rosids</taxon>
        <taxon>fabids</taxon>
        <taxon>Malpighiales</taxon>
        <taxon>Salicaceae</taxon>
        <taxon>Saliceae</taxon>
        <taxon>Populus</taxon>
    </lineage>
</organism>
<evidence type="ECO:0000313" key="1">
    <source>
        <dbReference type="EMBL" id="KAH8523057.1"/>
    </source>
</evidence>
<dbReference type="Proteomes" id="UP000807159">
    <property type="component" value="Chromosome 1"/>
</dbReference>
<protein>
    <submittedName>
        <fullName evidence="1">Uncharacterized protein</fullName>
    </submittedName>
</protein>
<sequence>MKKVLHRYFWCKGDERMKVDKAPPAATCPQCREDDADGRGNFYHCCQEKLKDAAAGLLLHGQLLLHEGSCRTTTGHGGTNEGEAADELVQSRFCEMPLCYWVAD</sequence>
<dbReference type="AlphaFoldDB" id="A0A8T3A021"/>
<evidence type="ECO:0000313" key="2">
    <source>
        <dbReference type="Proteomes" id="UP000807159"/>
    </source>
</evidence>
<accession>A0A8T3A021</accession>
<comment type="caution">
    <text evidence="1">The sequence shown here is derived from an EMBL/GenBank/DDBJ whole genome shotgun (WGS) entry which is preliminary data.</text>
</comment>
<proteinExistence type="predicted"/>
<gene>
    <name evidence="1" type="ORF">H0E87_003642</name>
</gene>
<name>A0A8T3A021_POPDE</name>
<dbReference type="EMBL" id="JACEGQ020000001">
    <property type="protein sequence ID" value="KAH8523057.1"/>
    <property type="molecule type" value="Genomic_DNA"/>
</dbReference>
<keyword evidence="2" id="KW-1185">Reference proteome</keyword>